<proteinExistence type="inferred from homology"/>
<keyword evidence="3" id="KW-0238">DNA-binding</keyword>
<dbReference type="EMBL" id="JANUGX010000034">
    <property type="protein sequence ID" value="MCS0591964.1"/>
    <property type="molecule type" value="Genomic_DNA"/>
</dbReference>
<dbReference type="InterPro" id="IPR000847">
    <property type="entry name" value="LysR_HTH_N"/>
</dbReference>
<keyword evidence="2" id="KW-0805">Transcription regulation</keyword>
<protein>
    <submittedName>
        <fullName evidence="6">LysR family transcriptional regulator</fullName>
    </submittedName>
</protein>
<organism evidence="6 7">
    <name type="scientific">Massilia norwichensis</name>
    <dbReference type="NCBI Taxonomy" id="1442366"/>
    <lineage>
        <taxon>Bacteria</taxon>
        <taxon>Pseudomonadati</taxon>
        <taxon>Pseudomonadota</taxon>
        <taxon>Betaproteobacteria</taxon>
        <taxon>Burkholderiales</taxon>
        <taxon>Oxalobacteraceae</taxon>
        <taxon>Telluria group</taxon>
        <taxon>Massilia</taxon>
    </lineage>
</organism>
<evidence type="ECO:0000313" key="6">
    <source>
        <dbReference type="EMBL" id="MCS0591964.1"/>
    </source>
</evidence>
<accession>A0ABT2ACM2</accession>
<dbReference type="SUPFAM" id="SSF46785">
    <property type="entry name" value="Winged helix' DNA-binding domain"/>
    <property type="match status" value="1"/>
</dbReference>
<evidence type="ECO:0000256" key="1">
    <source>
        <dbReference type="ARBA" id="ARBA00009437"/>
    </source>
</evidence>
<feature type="domain" description="HTH lysR-type" evidence="5">
    <location>
        <begin position="3"/>
        <end position="60"/>
    </location>
</feature>
<dbReference type="PANTHER" id="PTHR30537:SF5">
    <property type="entry name" value="HTH-TYPE TRANSCRIPTIONAL ACTIVATOR TTDR-RELATED"/>
    <property type="match status" value="1"/>
</dbReference>
<dbReference type="PROSITE" id="PS50931">
    <property type="entry name" value="HTH_LYSR"/>
    <property type="match status" value="1"/>
</dbReference>
<keyword evidence="7" id="KW-1185">Reference proteome</keyword>
<dbReference type="SUPFAM" id="SSF53850">
    <property type="entry name" value="Periplasmic binding protein-like II"/>
    <property type="match status" value="1"/>
</dbReference>
<dbReference type="Pfam" id="PF03466">
    <property type="entry name" value="LysR_substrate"/>
    <property type="match status" value="1"/>
</dbReference>
<sequence length="308" mass="33914">MHLEPNDLLLFARIVEAGSFSMAAQRLDLPKSTVSRRIAMLEACLGERLLQRTTRRLVLTEFGESLLEHARKVAEEVDAAGALALHRQAEPSGKLRISMPGDFANLGMTEMMSRFLARYPAVSLELDLSPRRVDLVAEGFDIAIRMGDLPEDSTLNARRVSLERFGLYAAPSYIAQRGLPEHPDDLLSHDLLCILSRNGGAAQWVLERGKTRWERQVTARLTANSPELLARIACGGAGIAASSDLFAGPMLKKGELVRVLPDWDLPAATGWAVFPGRRLMPAKTRAFLDMLDEACCARVRQQAESRAA</sequence>
<dbReference type="InterPro" id="IPR036390">
    <property type="entry name" value="WH_DNA-bd_sf"/>
</dbReference>
<dbReference type="Gene3D" id="1.10.10.10">
    <property type="entry name" value="Winged helix-like DNA-binding domain superfamily/Winged helix DNA-binding domain"/>
    <property type="match status" value="1"/>
</dbReference>
<name>A0ABT2ACM2_9BURK</name>
<dbReference type="Gene3D" id="3.40.190.290">
    <property type="match status" value="1"/>
</dbReference>
<comment type="similarity">
    <text evidence="1">Belongs to the LysR transcriptional regulatory family.</text>
</comment>
<dbReference type="CDD" id="cd08422">
    <property type="entry name" value="PBP2_CrgA_like"/>
    <property type="match status" value="1"/>
</dbReference>
<dbReference type="RefSeq" id="WP_258847724.1">
    <property type="nucleotide sequence ID" value="NZ_JANUGX010000034.1"/>
</dbReference>
<evidence type="ECO:0000313" key="7">
    <source>
        <dbReference type="Proteomes" id="UP001205560"/>
    </source>
</evidence>
<dbReference type="InterPro" id="IPR058163">
    <property type="entry name" value="LysR-type_TF_proteobact-type"/>
</dbReference>
<dbReference type="PANTHER" id="PTHR30537">
    <property type="entry name" value="HTH-TYPE TRANSCRIPTIONAL REGULATOR"/>
    <property type="match status" value="1"/>
</dbReference>
<dbReference type="Proteomes" id="UP001205560">
    <property type="component" value="Unassembled WGS sequence"/>
</dbReference>
<evidence type="ECO:0000259" key="5">
    <source>
        <dbReference type="PROSITE" id="PS50931"/>
    </source>
</evidence>
<keyword evidence="4" id="KW-0804">Transcription</keyword>
<evidence type="ECO:0000256" key="4">
    <source>
        <dbReference type="ARBA" id="ARBA00023163"/>
    </source>
</evidence>
<dbReference type="Pfam" id="PF00126">
    <property type="entry name" value="HTH_1"/>
    <property type="match status" value="1"/>
</dbReference>
<dbReference type="InterPro" id="IPR036388">
    <property type="entry name" value="WH-like_DNA-bd_sf"/>
</dbReference>
<gene>
    <name evidence="6" type="ORF">NX782_22490</name>
</gene>
<comment type="caution">
    <text evidence="6">The sequence shown here is derived from an EMBL/GenBank/DDBJ whole genome shotgun (WGS) entry which is preliminary data.</text>
</comment>
<evidence type="ECO:0000256" key="3">
    <source>
        <dbReference type="ARBA" id="ARBA00023125"/>
    </source>
</evidence>
<reference evidence="6 7" key="1">
    <citation type="submission" date="2022-08" db="EMBL/GenBank/DDBJ databases">
        <title>Reclassification of Massilia species as members of the genera Telluria, Duganella, Pseudoduganella, Mokoshia gen. nov. and Zemynaea gen. nov. using orthogonal and non-orthogonal genome-based approaches.</title>
        <authorList>
            <person name="Bowman J.P."/>
        </authorList>
    </citation>
    <scope>NUCLEOTIDE SEQUENCE [LARGE SCALE GENOMIC DNA]</scope>
    <source>
        <strain evidence="6 7">LMG 28164</strain>
    </source>
</reference>
<evidence type="ECO:0000256" key="2">
    <source>
        <dbReference type="ARBA" id="ARBA00023015"/>
    </source>
</evidence>
<dbReference type="InterPro" id="IPR005119">
    <property type="entry name" value="LysR_subst-bd"/>
</dbReference>